<dbReference type="Proteomes" id="UP001630127">
    <property type="component" value="Unassembled WGS sequence"/>
</dbReference>
<gene>
    <name evidence="1" type="ORF">ACH5RR_034200</name>
</gene>
<evidence type="ECO:0000313" key="2">
    <source>
        <dbReference type="Proteomes" id="UP001630127"/>
    </source>
</evidence>
<evidence type="ECO:0008006" key="3">
    <source>
        <dbReference type="Google" id="ProtNLM"/>
    </source>
</evidence>
<proteinExistence type="predicted"/>
<dbReference type="EMBL" id="JBJUIK010000014">
    <property type="protein sequence ID" value="KAL3504359.1"/>
    <property type="molecule type" value="Genomic_DNA"/>
</dbReference>
<sequence length="79" mass="8936">MNANVVVLHGNGTARIGVVWFITWCSSSGCPCYARVKVVEATDVRYTLKQAMVEGFKDVEIQFDSLAIISKKNWWKKKL</sequence>
<keyword evidence="2" id="KW-1185">Reference proteome</keyword>
<comment type="caution">
    <text evidence="1">The sequence shown here is derived from an EMBL/GenBank/DDBJ whole genome shotgun (WGS) entry which is preliminary data.</text>
</comment>
<protein>
    <recommendedName>
        <fullName evidence="3">RNase H type-1 domain-containing protein</fullName>
    </recommendedName>
</protein>
<organism evidence="1 2">
    <name type="scientific">Cinchona calisaya</name>
    <dbReference type="NCBI Taxonomy" id="153742"/>
    <lineage>
        <taxon>Eukaryota</taxon>
        <taxon>Viridiplantae</taxon>
        <taxon>Streptophyta</taxon>
        <taxon>Embryophyta</taxon>
        <taxon>Tracheophyta</taxon>
        <taxon>Spermatophyta</taxon>
        <taxon>Magnoliopsida</taxon>
        <taxon>eudicotyledons</taxon>
        <taxon>Gunneridae</taxon>
        <taxon>Pentapetalae</taxon>
        <taxon>asterids</taxon>
        <taxon>lamiids</taxon>
        <taxon>Gentianales</taxon>
        <taxon>Rubiaceae</taxon>
        <taxon>Cinchonoideae</taxon>
        <taxon>Cinchoneae</taxon>
        <taxon>Cinchona</taxon>
    </lineage>
</organism>
<dbReference type="AlphaFoldDB" id="A0ABD2YA78"/>
<name>A0ABD2YA78_9GENT</name>
<evidence type="ECO:0000313" key="1">
    <source>
        <dbReference type="EMBL" id="KAL3504359.1"/>
    </source>
</evidence>
<reference evidence="1 2" key="1">
    <citation type="submission" date="2024-11" db="EMBL/GenBank/DDBJ databases">
        <title>A near-complete genome assembly of Cinchona calisaya.</title>
        <authorList>
            <person name="Lian D.C."/>
            <person name="Zhao X.W."/>
            <person name="Wei L."/>
        </authorList>
    </citation>
    <scope>NUCLEOTIDE SEQUENCE [LARGE SCALE GENOMIC DNA]</scope>
    <source>
        <tissue evidence="1">Nenye</tissue>
    </source>
</reference>
<accession>A0ABD2YA78</accession>